<reference evidence="2" key="1">
    <citation type="submission" date="2023-10" db="EMBL/GenBank/DDBJ databases">
        <title>Whole Genome based description of the genera Actinobaculum and Actinotignum reveals a complex phylogenetic relationship within the species included in the genus Actinotignum.</title>
        <authorList>
            <person name="Jensen C.S."/>
            <person name="Dargis R."/>
            <person name="Kemp M."/>
            <person name="Christensen J.J."/>
        </authorList>
    </citation>
    <scope>NUCLEOTIDE SEQUENCE</scope>
    <source>
        <strain evidence="2">SLA_B245</strain>
    </source>
</reference>
<dbReference type="EMBL" id="JAWNFV010000020">
    <property type="protein sequence ID" value="MDY5141325.1"/>
    <property type="molecule type" value="Genomic_DNA"/>
</dbReference>
<evidence type="ECO:0000313" key="2">
    <source>
        <dbReference type="EMBL" id="MDY5141325.1"/>
    </source>
</evidence>
<dbReference type="RefSeq" id="WP_143231835.1">
    <property type="nucleotide sequence ID" value="NZ_CAUPFC010000010.1"/>
</dbReference>
<evidence type="ECO:0000256" key="1">
    <source>
        <dbReference type="SAM" id="MobiDB-lite"/>
    </source>
</evidence>
<evidence type="ECO:0000313" key="3">
    <source>
        <dbReference type="Proteomes" id="UP001288320"/>
    </source>
</evidence>
<dbReference type="AlphaFoldDB" id="A0AAW9HKJ1"/>
<feature type="compositionally biased region" description="Gly residues" evidence="1">
    <location>
        <begin position="93"/>
        <end position="105"/>
    </location>
</feature>
<feature type="region of interest" description="Disordered" evidence="1">
    <location>
        <begin position="80"/>
        <end position="114"/>
    </location>
</feature>
<sequence length="380" mass="39589">MLFGALAVLLIALAVLAVRQFLAATYYSPAAVASRYMAALEEGRAREALDLTDPGALSGSFALLSDEVYRAVPGRPAHFQVRETSSIETETGAGNGADSGNGTGSGNAASAGTETSVRVDGVVSYNGTQEPLSLTLVRRGTTPILSPRWQVSEGALGQLRVERDADRGTEQASGGGTTPTTGSEPPTVGGGPASTPPTLTSINDVPVALAPQEPAPAFPGDYTVAAPGDSRYLTFGAGATATVRPGQTATARLSAQATPAAGERAVELVERLVESCVRGDGTTTPPAGCPATFRKDRTFGDTRKEKLSWKEKPQVSASVEGLGGTVSVRGGVLERSYEWRLLAPLSWEKRSDTARVFEGEHAVRFRVENGDVVLESESLR</sequence>
<accession>A0AAW9HKJ1</accession>
<dbReference type="Proteomes" id="UP001288320">
    <property type="component" value="Unassembled WGS sequence"/>
</dbReference>
<feature type="compositionally biased region" description="Low complexity" evidence="1">
    <location>
        <begin position="178"/>
        <end position="187"/>
    </location>
</feature>
<gene>
    <name evidence="2" type="ORF">R6G74_08410</name>
</gene>
<proteinExistence type="predicted"/>
<feature type="region of interest" description="Disordered" evidence="1">
    <location>
        <begin position="161"/>
        <end position="202"/>
    </location>
</feature>
<protein>
    <submittedName>
        <fullName evidence="2">Uncharacterized protein</fullName>
    </submittedName>
</protein>
<organism evidence="2 3">
    <name type="scientific">Actinotignum timonense</name>
    <dbReference type="NCBI Taxonomy" id="1870995"/>
    <lineage>
        <taxon>Bacteria</taxon>
        <taxon>Bacillati</taxon>
        <taxon>Actinomycetota</taxon>
        <taxon>Actinomycetes</taxon>
        <taxon>Actinomycetales</taxon>
        <taxon>Actinomycetaceae</taxon>
        <taxon>Actinotignum</taxon>
    </lineage>
</organism>
<name>A0AAW9HKJ1_9ACTO</name>
<comment type="caution">
    <text evidence="2">The sequence shown here is derived from an EMBL/GenBank/DDBJ whole genome shotgun (WGS) entry which is preliminary data.</text>
</comment>